<dbReference type="EMBL" id="CM020619">
    <property type="protein sequence ID" value="KAK1864632.1"/>
    <property type="molecule type" value="Genomic_DNA"/>
</dbReference>
<reference evidence="1" key="1">
    <citation type="submission" date="2019-11" db="EMBL/GenBank/DDBJ databases">
        <title>Nori genome reveals adaptations in red seaweeds to the harsh intertidal environment.</title>
        <authorList>
            <person name="Wang D."/>
            <person name="Mao Y."/>
        </authorList>
    </citation>
    <scope>NUCLEOTIDE SEQUENCE</scope>
    <source>
        <tissue evidence="1">Gametophyte</tissue>
    </source>
</reference>
<proteinExistence type="predicted"/>
<comment type="caution">
    <text evidence="1">The sequence shown here is derived from an EMBL/GenBank/DDBJ whole genome shotgun (WGS) entry which is preliminary data.</text>
</comment>
<keyword evidence="2" id="KW-1185">Reference proteome</keyword>
<evidence type="ECO:0000313" key="2">
    <source>
        <dbReference type="Proteomes" id="UP000798662"/>
    </source>
</evidence>
<protein>
    <submittedName>
        <fullName evidence="1">Uncharacterized protein</fullName>
    </submittedName>
</protein>
<organism evidence="1 2">
    <name type="scientific">Pyropia yezoensis</name>
    <name type="common">Susabi-nori</name>
    <name type="synonym">Porphyra yezoensis</name>
    <dbReference type="NCBI Taxonomy" id="2788"/>
    <lineage>
        <taxon>Eukaryota</taxon>
        <taxon>Rhodophyta</taxon>
        <taxon>Bangiophyceae</taxon>
        <taxon>Bangiales</taxon>
        <taxon>Bangiaceae</taxon>
        <taxon>Pyropia</taxon>
    </lineage>
</organism>
<evidence type="ECO:0000313" key="1">
    <source>
        <dbReference type="EMBL" id="KAK1864632.1"/>
    </source>
</evidence>
<name>A0ACC3C3A7_PYRYE</name>
<accession>A0ACC3C3A7</accession>
<gene>
    <name evidence="1" type="ORF">I4F81_007176</name>
</gene>
<dbReference type="Proteomes" id="UP000798662">
    <property type="component" value="Chromosome 2"/>
</dbReference>
<sequence>MAIFARGGRDALAAGAGGVGGSVTRDGVLLPVLLPLYASAADAAAAATAAVVKADADAEAAVAAPMKMEGVTTAGGGMGEAAPPVIVGAAASAATTATAAASAAEGAPPATWGGPGVYPPGSVAARLLTPDAVSVLQLPSVLPLVQTERRRRRTAPPATAAAGAGVVVKGEPGTPGATRPPSGAAGAAPAAGVSAVGVAGAVAGADPAPDDNADDPYGTVRGQRVAVGLDTDLRYPVGTMTAAAAAANAFAGGVTLDVRSGAAVAFAQQLLAVDEGEGVAWELAPAVAGRFVASPSVESVLQALQLGG</sequence>